<evidence type="ECO:0000256" key="1">
    <source>
        <dbReference type="ARBA" id="ARBA00006484"/>
    </source>
</evidence>
<reference evidence="6" key="1">
    <citation type="submission" date="2016-10" db="EMBL/GenBank/DDBJ databases">
        <authorList>
            <person name="Varghese N."/>
            <person name="Submissions S."/>
        </authorList>
    </citation>
    <scope>NUCLEOTIDE SEQUENCE [LARGE SCALE GENOMIC DNA]</scope>
    <source>
        <strain evidence="6">ANC 5109</strain>
    </source>
</reference>
<dbReference type="PRINTS" id="PR00080">
    <property type="entry name" value="SDRFAMILY"/>
</dbReference>
<dbReference type="Proteomes" id="UP000199035">
    <property type="component" value="Unassembled WGS sequence"/>
</dbReference>
<dbReference type="EMBL" id="FNPK01000005">
    <property type="protein sequence ID" value="SDY21694.1"/>
    <property type="molecule type" value="Genomic_DNA"/>
</dbReference>
<dbReference type="AlphaFoldDB" id="A0A1H3I3U4"/>
<dbReference type="GO" id="GO:0016491">
    <property type="term" value="F:oxidoreductase activity"/>
    <property type="evidence" value="ECO:0007669"/>
    <property type="project" value="UniProtKB-KW"/>
</dbReference>
<dbReference type="PROSITE" id="PS00061">
    <property type="entry name" value="ADH_SHORT"/>
    <property type="match status" value="1"/>
</dbReference>
<dbReference type="RefSeq" id="WP_092688764.1">
    <property type="nucleotide sequence ID" value="NZ_FNPK01000005.1"/>
</dbReference>
<dbReference type="GO" id="GO:0016020">
    <property type="term" value="C:membrane"/>
    <property type="evidence" value="ECO:0007669"/>
    <property type="project" value="TreeGrafter"/>
</dbReference>
<proteinExistence type="inferred from homology"/>
<protein>
    <submittedName>
        <fullName evidence="5">Short-chain dehydrogenase</fullName>
    </submittedName>
</protein>
<gene>
    <name evidence="5" type="ORF">SAMN05421643_105173</name>
</gene>
<evidence type="ECO:0000256" key="2">
    <source>
        <dbReference type="ARBA" id="ARBA00023002"/>
    </source>
</evidence>
<dbReference type="Gene3D" id="3.40.50.720">
    <property type="entry name" value="NAD(P)-binding Rossmann-like Domain"/>
    <property type="match status" value="1"/>
</dbReference>
<dbReference type="Pfam" id="PF00106">
    <property type="entry name" value="adh_short"/>
    <property type="match status" value="1"/>
</dbReference>
<dbReference type="InterPro" id="IPR036291">
    <property type="entry name" value="NAD(P)-bd_dom_sf"/>
</dbReference>
<dbReference type="PANTHER" id="PTHR44196:SF1">
    <property type="entry name" value="DEHYDROGENASE_REDUCTASE SDR FAMILY MEMBER 7B"/>
    <property type="match status" value="1"/>
</dbReference>
<dbReference type="PRINTS" id="PR00081">
    <property type="entry name" value="GDHRDH"/>
</dbReference>
<feature type="domain" description="Ketoreductase" evidence="4">
    <location>
        <begin position="10"/>
        <end position="193"/>
    </location>
</feature>
<dbReference type="NCBIfam" id="NF004825">
    <property type="entry name" value="PRK06181.1"/>
    <property type="match status" value="1"/>
</dbReference>
<dbReference type="SMART" id="SM00822">
    <property type="entry name" value="PKS_KR"/>
    <property type="match status" value="1"/>
</dbReference>
<dbReference type="InterPro" id="IPR002347">
    <property type="entry name" value="SDR_fam"/>
</dbReference>
<evidence type="ECO:0000313" key="6">
    <source>
        <dbReference type="Proteomes" id="UP000199035"/>
    </source>
</evidence>
<dbReference type="STRING" id="595670.SAMN05421643_105173"/>
<comment type="similarity">
    <text evidence="1 3">Belongs to the short-chain dehydrogenases/reductases (SDR) family.</text>
</comment>
<dbReference type="PANTHER" id="PTHR44196">
    <property type="entry name" value="DEHYDROGENASE/REDUCTASE SDR FAMILY MEMBER 7B"/>
    <property type="match status" value="1"/>
</dbReference>
<keyword evidence="2" id="KW-0560">Oxidoreductase</keyword>
<keyword evidence="6" id="KW-1185">Reference proteome</keyword>
<accession>A0A1H3I3U4</accession>
<evidence type="ECO:0000313" key="5">
    <source>
        <dbReference type="EMBL" id="SDY21694.1"/>
    </source>
</evidence>
<evidence type="ECO:0000259" key="4">
    <source>
        <dbReference type="SMART" id="SM00822"/>
    </source>
</evidence>
<name>A0A1H3I3U4_9GAMM</name>
<dbReference type="InterPro" id="IPR057326">
    <property type="entry name" value="KR_dom"/>
</dbReference>
<organism evidence="5 6">
    <name type="scientific">Acinetobacter kyonggiensis</name>
    <dbReference type="NCBI Taxonomy" id="595670"/>
    <lineage>
        <taxon>Bacteria</taxon>
        <taxon>Pseudomonadati</taxon>
        <taxon>Pseudomonadota</taxon>
        <taxon>Gammaproteobacteria</taxon>
        <taxon>Moraxellales</taxon>
        <taxon>Moraxellaceae</taxon>
        <taxon>Acinetobacter</taxon>
    </lineage>
</organism>
<evidence type="ECO:0000256" key="3">
    <source>
        <dbReference type="RuleBase" id="RU000363"/>
    </source>
</evidence>
<dbReference type="InterPro" id="IPR020904">
    <property type="entry name" value="Sc_DH/Rdtase_CS"/>
</dbReference>
<sequence>MAKQGSLDNKVVWITGASSGLGKALAQECALQGAQVILTARRIDELESVRQSLVHPARHICLTADITDEAQVRHAYAQVLEQKGRIDWLINNAGLSQRALIADTSMQTERAIMEVDYFSQVFLTKTVLPTFLKQKSGRIAFVSSVAGLLGTQYRASYSAAKAAIHMWANSLRAEVANEGVGVSVIFPGFVKTNVSFNALNGEGKAQGHQDEAIENGLEPEAFAKIVVTALLKDEEYIVVGGKKEQLGVWVSRLSPRLLYKMIRKAKVK</sequence>
<dbReference type="SUPFAM" id="SSF51735">
    <property type="entry name" value="NAD(P)-binding Rossmann-fold domains"/>
    <property type="match status" value="1"/>
</dbReference>